<protein>
    <recommendedName>
        <fullName evidence="1">BioF2-like acetyltransferase domain-containing protein</fullName>
    </recommendedName>
</protein>
<dbReference type="InterPro" id="IPR016181">
    <property type="entry name" value="Acyl_CoA_acyltransferase"/>
</dbReference>
<dbReference type="EMBL" id="PPUZ01000032">
    <property type="protein sequence ID" value="RZM80272.1"/>
    <property type="molecule type" value="Genomic_DNA"/>
</dbReference>
<dbReference type="PANTHER" id="PTHR36174">
    <property type="entry name" value="LIPID II:GLYCINE GLYCYLTRANSFERASE"/>
    <property type="match status" value="1"/>
</dbReference>
<name>A0A4Q7EC15_9GAMM</name>
<feature type="domain" description="BioF2-like acetyltransferase" evidence="1">
    <location>
        <begin position="146"/>
        <end position="274"/>
    </location>
</feature>
<evidence type="ECO:0000259" key="1">
    <source>
        <dbReference type="Pfam" id="PF13480"/>
    </source>
</evidence>
<evidence type="ECO:0000313" key="3">
    <source>
        <dbReference type="Proteomes" id="UP000292345"/>
    </source>
</evidence>
<dbReference type="Gene3D" id="3.40.630.30">
    <property type="match status" value="1"/>
</dbReference>
<gene>
    <name evidence="2" type="ORF">C3B51_11970</name>
</gene>
<dbReference type="Pfam" id="PF13480">
    <property type="entry name" value="Acetyltransf_6"/>
    <property type="match status" value="1"/>
</dbReference>
<reference evidence="2 3" key="1">
    <citation type="submission" date="2018-01" db="EMBL/GenBank/DDBJ databases">
        <title>Co-occurrence of chitin degradation, pigmentation and bioactivity in marine Pseudoalteromonas.</title>
        <authorList>
            <person name="Paulsen S."/>
            <person name="Gram L."/>
            <person name="Machado H."/>
        </authorList>
    </citation>
    <scope>NUCLEOTIDE SEQUENCE [LARGE SCALE GENOMIC DNA]</scope>
    <source>
        <strain evidence="2 3">S1946</strain>
    </source>
</reference>
<proteinExistence type="predicted"/>
<organism evidence="2 3">
    <name type="scientific">Pseudoalteromonas rubra</name>
    <dbReference type="NCBI Taxonomy" id="43658"/>
    <lineage>
        <taxon>Bacteria</taxon>
        <taxon>Pseudomonadati</taxon>
        <taxon>Pseudomonadota</taxon>
        <taxon>Gammaproteobacteria</taxon>
        <taxon>Alteromonadales</taxon>
        <taxon>Pseudoalteromonadaceae</taxon>
        <taxon>Pseudoalteromonas</taxon>
    </lineage>
</organism>
<dbReference type="InterPro" id="IPR050644">
    <property type="entry name" value="PG_Glycine_Bridge_Synth"/>
</dbReference>
<dbReference type="PANTHER" id="PTHR36174:SF1">
    <property type="entry name" value="LIPID II:GLYCINE GLYCYLTRANSFERASE"/>
    <property type="match status" value="1"/>
</dbReference>
<dbReference type="Proteomes" id="UP000292345">
    <property type="component" value="Unassembled WGS sequence"/>
</dbReference>
<dbReference type="InterPro" id="IPR038740">
    <property type="entry name" value="BioF2-like_GNAT_dom"/>
</dbReference>
<sequence>MFVDLSTAQAWFDMLDQDKQYPTASPEYIQLEAMQSRDRTAVFYLCLEQAEFYYLAGYLTHSEQGLIDFETPRGYGGVITNVTDPKKLAHLSQACVSAFAKRGALCGFIRTIPAWQNHRQMSGDSWFDRRTVAIDLTVPDLLASYQTRARTAIRKSRKEHVCVKQAASLQEWLAFFELYQRRMSELNATQEYLYDRDYFTALSGSALAKLYLAYRDGQVLAGCIVLQTGFFAEYHLSASTKDGMKYACTQACVHFAAQACQTQGVKVMHLGGGLSNDEKDPLFFFKAGFSDLHLDFNICRWIFNSAAYEALRAQYQAAGKPVNRVIFYR</sequence>
<accession>A0A4Q7EC15</accession>
<evidence type="ECO:0000313" key="2">
    <source>
        <dbReference type="EMBL" id="RZM80272.1"/>
    </source>
</evidence>
<comment type="caution">
    <text evidence="2">The sequence shown here is derived from an EMBL/GenBank/DDBJ whole genome shotgun (WGS) entry which is preliminary data.</text>
</comment>
<dbReference type="SUPFAM" id="SSF55729">
    <property type="entry name" value="Acyl-CoA N-acyltransferases (Nat)"/>
    <property type="match status" value="1"/>
</dbReference>
<dbReference type="AlphaFoldDB" id="A0A4Q7EC15"/>
<dbReference type="RefSeq" id="WP_130245185.1">
    <property type="nucleotide sequence ID" value="NZ_PPUZ01000032.1"/>
</dbReference>